<dbReference type="GO" id="GO:0005829">
    <property type="term" value="C:cytosol"/>
    <property type="evidence" value="ECO:0007669"/>
    <property type="project" value="TreeGrafter"/>
</dbReference>
<dbReference type="EMBL" id="VZPX01000005">
    <property type="protein sequence ID" value="KAB0482155.1"/>
    <property type="molecule type" value="Genomic_DNA"/>
</dbReference>
<keyword evidence="2" id="KW-0902">Two-component regulatory system</keyword>
<dbReference type="Pfam" id="PF00486">
    <property type="entry name" value="Trans_reg_C"/>
    <property type="match status" value="1"/>
</dbReference>
<keyword evidence="3" id="KW-0805">Transcription regulation</keyword>
<proteinExistence type="predicted"/>
<evidence type="ECO:0000256" key="3">
    <source>
        <dbReference type="ARBA" id="ARBA00023015"/>
    </source>
</evidence>
<protein>
    <submittedName>
        <fullName evidence="10">Response regulator transcription factor</fullName>
    </submittedName>
</protein>
<feature type="domain" description="Response regulatory" evidence="8">
    <location>
        <begin position="2"/>
        <end position="117"/>
    </location>
</feature>
<dbReference type="GeneID" id="77344490"/>
<dbReference type="PANTHER" id="PTHR48111">
    <property type="entry name" value="REGULATOR OF RPOS"/>
    <property type="match status" value="1"/>
</dbReference>
<keyword evidence="4 7" id="KW-0238">DNA-binding</keyword>
<evidence type="ECO:0000313" key="10">
    <source>
        <dbReference type="EMBL" id="KAB0482155.1"/>
    </source>
</evidence>
<dbReference type="Proteomes" id="UP000423756">
    <property type="component" value="Unassembled WGS sequence"/>
</dbReference>
<feature type="domain" description="OmpR/PhoB-type" evidence="9">
    <location>
        <begin position="125"/>
        <end position="219"/>
    </location>
</feature>
<feature type="DNA-binding region" description="OmpR/PhoB-type" evidence="7">
    <location>
        <begin position="125"/>
        <end position="219"/>
    </location>
</feature>
<dbReference type="InterPro" id="IPR011006">
    <property type="entry name" value="CheY-like_superfamily"/>
</dbReference>
<comment type="caution">
    <text evidence="10">The sequence shown here is derived from an EMBL/GenBank/DDBJ whole genome shotgun (WGS) entry which is preliminary data.</text>
</comment>
<evidence type="ECO:0000313" key="11">
    <source>
        <dbReference type="Proteomes" id="UP000423756"/>
    </source>
</evidence>
<dbReference type="PROSITE" id="PS51755">
    <property type="entry name" value="OMPR_PHOB"/>
    <property type="match status" value="1"/>
</dbReference>
<dbReference type="GO" id="GO:0000976">
    <property type="term" value="F:transcription cis-regulatory region binding"/>
    <property type="evidence" value="ECO:0007669"/>
    <property type="project" value="TreeGrafter"/>
</dbReference>
<evidence type="ECO:0000256" key="2">
    <source>
        <dbReference type="ARBA" id="ARBA00023012"/>
    </source>
</evidence>
<evidence type="ECO:0000256" key="5">
    <source>
        <dbReference type="ARBA" id="ARBA00023163"/>
    </source>
</evidence>
<evidence type="ECO:0000259" key="8">
    <source>
        <dbReference type="PROSITE" id="PS50110"/>
    </source>
</evidence>
<dbReference type="Gene3D" id="1.10.10.10">
    <property type="entry name" value="Winged helix-like DNA-binding domain superfamily/Winged helix DNA-binding domain"/>
    <property type="match status" value="1"/>
</dbReference>
<dbReference type="SUPFAM" id="SSF46894">
    <property type="entry name" value="C-terminal effector domain of the bipartite response regulators"/>
    <property type="match status" value="1"/>
</dbReference>
<evidence type="ECO:0000256" key="6">
    <source>
        <dbReference type="PROSITE-ProRule" id="PRU00169"/>
    </source>
</evidence>
<evidence type="ECO:0000256" key="7">
    <source>
        <dbReference type="PROSITE-ProRule" id="PRU01091"/>
    </source>
</evidence>
<feature type="modified residue" description="4-aspartylphosphate" evidence="6">
    <location>
        <position position="51"/>
    </location>
</feature>
<gene>
    <name evidence="10" type="ORF">F7Q91_03985</name>
</gene>
<dbReference type="InterPro" id="IPR001789">
    <property type="entry name" value="Sig_transdc_resp-reg_receiver"/>
</dbReference>
<keyword evidence="1 6" id="KW-0597">Phosphoprotein</keyword>
<dbReference type="CDD" id="cd17574">
    <property type="entry name" value="REC_OmpR"/>
    <property type="match status" value="1"/>
</dbReference>
<dbReference type="Gene3D" id="6.10.250.690">
    <property type="match status" value="1"/>
</dbReference>
<dbReference type="InterPro" id="IPR001867">
    <property type="entry name" value="OmpR/PhoB-type_DNA-bd"/>
</dbReference>
<evidence type="ECO:0000256" key="1">
    <source>
        <dbReference type="ARBA" id="ARBA00022553"/>
    </source>
</evidence>
<dbReference type="GO" id="GO:0032993">
    <property type="term" value="C:protein-DNA complex"/>
    <property type="evidence" value="ECO:0007669"/>
    <property type="project" value="TreeGrafter"/>
</dbReference>
<dbReference type="SUPFAM" id="SSF52172">
    <property type="entry name" value="CheY-like"/>
    <property type="match status" value="1"/>
</dbReference>
<dbReference type="PANTHER" id="PTHR48111:SF22">
    <property type="entry name" value="REGULATOR OF RPOS"/>
    <property type="match status" value="1"/>
</dbReference>
<name>A0A7V7NWT0_9VIBR</name>
<dbReference type="PROSITE" id="PS50110">
    <property type="entry name" value="RESPONSE_REGULATORY"/>
    <property type="match status" value="1"/>
</dbReference>
<sequence>MRILVAEDNHATAANLGDYLELFGHDIDFAYNGQAAIQLLDESRFDLIILDIMMPVMNGLTACSAIRAGRHADIPIIFLTARDTLEDKLAGFKAGADDYLVKPFELQELHARVEALEARNQRRLSPEFRYGALVYDVGTDTVTANDETLALDPTQKRIVCLLIKKAPKLVDNQDIAYQIWKGDEPEETSALRTQIYRLRKALPEGILVTERGRGYRLNAV</sequence>
<dbReference type="GO" id="GO:0000156">
    <property type="term" value="F:phosphorelay response regulator activity"/>
    <property type="evidence" value="ECO:0007669"/>
    <property type="project" value="TreeGrafter"/>
</dbReference>
<dbReference type="InterPro" id="IPR039420">
    <property type="entry name" value="WalR-like"/>
</dbReference>
<dbReference type="InterPro" id="IPR036388">
    <property type="entry name" value="WH-like_DNA-bd_sf"/>
</dbReference>
<reference evidence="10 11" key="1">
    <citation type="submission" date="2019-09" db="EMBL/GenBank/DDBJ databases">
        <title>Draft genome sequences of 48 bacterial type strains from the CCUG.</title>
        <authorList>
            <person name="Tunovic T."/>
            <person name="Pineiro-Iglesias B."/>
            <person name="Unosson C."/>
            <person name="Inganas E."/>
            <person name="Ohlen M."/>
            <person name="Cardew S."/>
            <person name="Jensie-Markopoulos S."/>
            <person name="Salva-Serra F."/>
            <person name="Jaen-Luchoro D."/>
            <person name="Karlsson R."/>
            <person name="Svensson-Stadler L."/>
            <person name="Chun J."/>
            <person name="Moore E."/>
        </authorList>
    </citation>
    <scope>NUCLEOTIDE SEQUENCE [LARGE SCALE GENOMIC DNA]</scope>
    <source>
        <strain evidence="10 11">CCUG 48643</strain>
    </source>
</reference>
<dbReference type="SMART" id="SM00862">
    <property type="entry name" value="Trans_reg_C"/>
    <property type="match status" value="1"/>
</dbReference>
<dbReference type="CDD" id="cd00383">
    <property type="entry name" value="trans_reg_C"/>
    <property type="match status" value="1"/>
</dbReference>
<dbReference type="Pfam" id="PF00072">
    <property type="entry name" value="Response_reg"/>
    <property type="match status" value="1"/>
</dbReference>
<keyword evidence="5" id="KW-0804">Transcription</keyword>
<organism evidence="10 11">
    <name type="scientific">Vibrio chagasii</name>
    <dbReference type="NCBI Taxonomy" id="170679"/>
    <lineage>
        <taxon>Bacteria</taxon>
        <taxon>Pseudomonadati</taxon>
        <taxon>Pseudomonadota</taxon>
        <taxon>Gammaproteobacteria</taxon>
        <taxon>Vibrionales</taxon>
        <taxon>Vibrionaceae</taxon>
        <taxon>Vibrio</taxon>
    </lineage>
</organism>
<accession>A0A7V7NWT0</accession>
<dbReference type="Gene3D" id="3.40.50.2300">
    <property type="match status" value="1"/>
</dbReference>
<dbReference type="GO" id="GO:0006355">
    <property type="term" value="P:regulation of DNA-templated transcription"/>
    <property type="evidence" value="ECO:0007669"/>
    <property type="project" value="InterPro"/>
</dbReference>
<evidence type="ECO:0000259" key="9">
    <source>
        <dbReference type="PROSITE" id="PS51755"/>
    </source>
</evidence>
<dbReference type="InterPro" id="IPR016032">
    <property type="entry name" value="Sig_transdc_resp-reg_C-effctor"/>
</dbReference>
<dbReference type="RefSeq" id="WP_137406744.1">
    <property type="nucleotide sequence ID" value="NZ_AP025466.1"/>
</dbReference>
<evidence type="ECO:0000256" key="4">
    <source>
        <dbReference type="ARBA" id="ARBA00023125"/>
    </source>
</evidence>
<dbReference type="AlphaFoldDB" id="A0A7V7NWT0"/>
<dbReference type="SMART" id="SM00448">
    <property type="entry name" value="REC"/>
    <property type="match status" value="1"/>
</dbReference>